<reference evidence="4 5" key="1">
    <citation type="submission" date="2019-02" db="EMBL/GenBank/DDBJ databases">
        <title>Sequencing the genomes of 1000 actinobacteria strains.</title>
        <authorList>
            <person name="Klenk H.-P."/>
        </authorList>
    </citation>
    <scope>NUCLEOTIDE SEQUENCE [LARGE SCALE GENOMIC DNA]</scope>
    <source>
        <strain evidence="4 5">DSM 17364</strain>
    </source>
</reference>
<sequence>MPTLLTVAAVVVYDSAGRILLVRKRGTSKYMQPGGKLEQDEAPVQAAIRELHEELGLTFTPGSLTDRGQWRGAAANEPGTELLAYVFDAALADAVQPDGGPVHDAGSVTVRAELEDALWVAPTVAAEREDLAPLLTESVLPRLIRSPEHLARPSRQANWVR</sequence>
<dbReference type="InterPro" id="IPR000086">
    <property type="entry name" value="NUDIX_hydrolase_dom"/>
</dbReference>
<comment type="cofactor">
    <cofactor evidence="1">
        <name>Mg(2+)</name>
        <dbReference type="ChEBI" id="CHEBI:18420"/>
    </cofactor>
</comment>
<dbReference type="OrthoDB" id="9801098at2"/>
<dbReference type="CDD" id="cd04690">
    <property type="entry name" value="NUDIX_Hydrolase"/>
    <property type="match status" value="1"/>
</dbReference>
<evidence type="ECO:0000256" key="2">
    <source>
        <dbReference type="ARBA" id="ARBA00022801"/>
    </source>
</evidence>
<gene>
    <name evidence="4" type="ORF">EV380_0155</name>
</gene>
<proteinExistence type="predicted"/>
<dbReference type="Proteomes" id="UP000292685">
    <property type="component" value="Unassembled WGS sequence"/>
</dbReference>
<feature type="domain" description="Nudix hydrolase" evidence="3">
    <location>
        <begin position="2"/>
        <end position="145"/>
    </location>
</feature>
<comment type="caution">
    <text evidence="4">The sequence shown here is derived from an EMBL/GenBank/DDBJ whole genome shotgun (WGS) entry which is preliminary data.</text>
</comment>
<dbReference type="EMBL" id="SHLA01000001">
    <property type="protein sequence ID" value="RZU60612.1"/>
    <property type="molecule type" value="Genomic_DNA"/>
</dbReference>
<dbReference type="PANTHER" id="PTHR43046:SF2">
    <property type="entry name" value="8-OXO-DGTP DIPHOSPHATASE-RELATED"/>
    <property type="match status" value="1"/>
</dbReference>
<evidence type="ECO:0000313" key="4">
    <source>
        <dbReference type="EMBL" id="RZU60612.1"/>
    </source>
</evidence>
<dbReference type="InterPro" id="IPR020084">
    <property type="entry name" value="NUDIX_hydrolase_CS"/>
</dbReference>
<dbReference type="Pfam" id="PF00293">
    <property type="entry name" value="NUDIX"/>
    <property type="match status" value="1"/>
</dbReference>
<evidence type="ECO:0000256" key="1">
    <source>
        <dbReference type="ARBA" id="ARBA00001946"/>
    </source>
</evidence>
<organism evidence="4 5">
    <name type="scientific">Zhihengliuella halotolerans</name>
    <dbReference type="NCBI Taxonomy" id="370736"/>
    <lineage>
        <taxon>Bacteria</taxon>
        <taxon>Bacillati</taxon>
        <taxon>Actinomycetota</taxon>
        <taxon>Actinomycetes</taxon>
        <taxon>Micrococcales</taxon>
        <taxon>Micrococcaceae</taxon>
        <taxon>Zhihengliuella</taxon>
    </lineage>
</organism>
<dbReference type="RefSeq" id="WP_130448657.1">
    <property type="nucleotide sequence ID" value="NZ_SHLA01000001.1"/>
</dbReference>
<evidence type="ECO:0000313" key="5">
    <source>
        <dbReference type="Proteomes" id="UP000292685"/>
    </source>
</evidence>
<dbReference type="PROSITE" id="PS00893">
    <property type="entry name" value="NUDIX_BOX"/>
    <property type="match status" value="1"/>
</dbReference>
<dbReference type="GO" id="GO:0016787">
    <property type="term" value="F:hydrolase activity"/>
    <property type="evidence" value="ECO:0007669"/>
    <property type="project" value="UniProtKB-KW"/>
</dbReference>
<accession>A0A4Q8A961</accession>
<dbReference type="InterPro" id="IPR015797">
    <property type="entry name" value="NUDIX_hydrolase-like_dom_sf"/>
</dbReference>
<name>A0A4Q8A961_9MICC</name>
<evidence type="ECO:0000259" key="3">
    <source>
        <dbReference type="PROSITE" id="PS51462"/>
    </source>
</evidence>
<dbReference type="PANTHER" id="PTHR43046">
    <property type="entry name" value="GDP-MANNOSE MANNOSYL HYDROLASE"/>
    <property type="match status" value="1"/>
</dbReference>
<dbReference type="PROSITE" id="PS51462">
    <property type="entry name" value="NUDIX"/>
    <property type="match status" value="1"/>
</dbReference>
<keyword evidence="2" id="KW-0378">Hydrolase</keyword>
<protein>
    <submittedName>
        <fullName evidence="4">8-oxo-dGTP pyrophosphatase MutT (NUDIX family)</fullName>
    </submittedName>
</protein>
<dbReference type="AlphaFoldDB" id="A0A4Q8A961"/>
<dbReference type="Gene3D" id="3.90.79.10">
    <property type="entry name" value="Nucleoside Triphosphate Pyrophosphohydrolase"/>
    <property type="match status" value="1"/>
</dbReference>
<keyword evidence="5" id="KW-1185">Reference proteome</keyword>
<dbReference type="SUPFAM" id="SSF55811">
    <property type="entry name" value="Nudix"/>
    <property type="match status" value="1"/>
</dbReference>